<keyword evidence="3" id="KW-0479">Metal-binding</keyword>
<dbReference type="InterPro" id="IPR038492">
    <property type="entry name" value="GBBH-like_N_sf"/>
</dbReference>
<dbReference type="InterPro" id="IPR042098">
    <property type="entry name" value="TauD-like_sf"/>
</dbReference>
<feature type="domain" description="TauD/TfdA-like" evidence="8">
    <location>
        <begin position="209"/>
        <end position="485"/>
    </location>
</feature>
<dbReference type="GO" id="GO:0005739">
    <property type="term" value="C:mitochondrion"/>
    <property type="evidence" value="ECO:0007669"/>
    <property type="project" value="TreeGrafter"/>
</dbReference>
<reference evidence="9 10" key="1">
    <citation type="journal article" date="2011" name="Proc. Natl. Acad. Sci. U.S.A.">
        <title>Niche of harmful alga Aureococcus anophagefferens revealed through ecogenomics.</title>
        <authorList>
            <person name="Gobler C.J."/>
            <person name="Berry D.L."/>
            <person name="Dyhrman S.T."/>
            <person name="Wilhelm S.W."/>
            <person name="Salamov A."/>
            <person name="Lobanov A.V."/>
            <person name="Zhang Y."/>
            <person name="Collier J.L."/>
            <person name="Wurch L.L."/>
            <person name="Kustka A.B."/>
            <person name="Dill B.D."/>
            <person name="Shah M."/>
            <person name="VerBerkmoes N.C."/>
            <person name="Kuo A."/>
            <person name="Terry A."/>
            <person name="Pangilinan J."/>
            <person name="Lindquist E.A."/>
            <person name="Lucas S."/>
            <person name="Paulsen I.T."/>
            <person name="Hattenrath-Lehmann T.K."/>
            <person name="Talmage S.C."/>
            <person name="Walker E.A."/>
            <person name="Koch F."/>
            <person name="Burson A.M."/>
            <person name="Marcoval M.A."/>
            <person name="Tang Y.Z."/>
            <person name="Lecleir G.R."/>
            <person name="Coyne K.J."/>
            <person name="Berg G.M."/>
            <person name="Bertrand E.M."/>
            <person name="Saito M.A."/>
            <person name="Gladyshev V.N."/>
            <person name="Grigoriev I.V."/>
        </authorList>
    </citation>
    <scope>NUCLEOTIDE SEQUENCE [LARGE SCALE GENOMIC DNA]</scope>
    <source>
        <strain evidence="10">CCMP 1984</strain>
    </source>
</reference>
<evidence type="ECO:0000256" key="7">
    <source>
        <dbReference type="SAM" id="SignalP"/>
    </source>
</evidence>
<dbReference type="InParanoid" id="F0Y1L9"/>
<evidence type="ECO:0000256" key="3">
    <source>
        <dbReference type="ARBA" id="ARBA00022723"/>
    </source>
</evidence>
<evidence type="ECO:0000256" key="6">
    <source>
        <dbReference type="ARBA" id="ARBA00023004"/>
    </source>
</evidence>
<dbReference type="PANTHER" id="PTHR10696:SF33">
    <property type="entry name" value="GAMMA-BUTYROBETAINE DIOXYGENASE"/>
    <property type="match status" value="1"/>
</dbReference>
<dbReference type="AlphaFoldDB" id="F0Y1L9"/>
<keyword evidence="5" id="KW-0560">Oxidoreductase</keyword>
<organism evidence="10">
    <name type="scientific">Aureococcus anophagefferens</name>
    <name type="common">Harmful bloom alga</name>
    <dbReference type="NCBI Taxonomy" id="44056"/>
    <lineage>
        <taxon>Eukaryota</taxon>
        <taxon>Sar</taxon>
        <taxon>Stramenopiles</taxon>
        <taxon>Ochrophyta</taxon>
        <taxon>Pelagophyceae</taxon>
        <taxon>Pelagomonadales</taxon>
        <taxon>Pelagomonadaceae</taxon>
        <taxon>Aureococcus</taxon>
    </lineage>
</organism>
<feature type="signal peptide" evidence="7">
    <location>
        <begin position="1"/>
        <end position="17"/>
    </location>
</feature>
<dbReference type="InterPro" id="IPR050411">
    <property type="entry name" value="AlphaKG_dependent_hydroxylases"/>
</dbReference>
<dbReference type="Proteomes" id="UP000002729">
    <property type="component" value="Unassembled WGS sequence"/>
</dbReference>
<evidence type="ECO:0000313" key="9">
    <source>
        <dbReference type="EMBL" id="EGB10913.1"/>
    </source>
</evidence>
<dbReference type="OrthoDB" id="406634at2759"/>
<feature type="chain" id="PRO_5003261269" description="TauD/TfdA-like domain-containing protein" evidence="7">
    <location>
        <begin position="18"/>
        <end position="503"/>
    </location>
</feature>
<dbReference type="Gene3D" id="3.60.130.10">
    <property type="entry name" value="Clavaminate synthase-like"/>
    <property type="match status" value="1"/>
</dbReference>
<evidence type="ECO:0000256" key="5">
    <source>
        <dbReference type="ARBA" id="ARBA00023002"/>
    </source>
</evidence>
<comment type="cofactor">
    <cofactor evidence="1">
        <name>Fe(2+)</name>
        <dbReference type="ChEBI" id="CHEBI:29033"/>
    </cofactor>
</comment>
<gene>
    <name evidence="9" type="ORF">AURANDRAFT_62370</name>
</gene>
<evidence type="ECO:0000313" key="10">
    <source>
        <dbReference type="Proteomes" id="UP000002729"/>
    </source>
</evidence>
<dbReference type="OMA" id="NNRRISH"/>
<dbReference type="GO" id="GO:0045329">
    <property type="term" value="P:carnitine biosynthetic process"/>
    <property type="evidence" value="ECO:0007669"/>
    <property type="project" value="TreeGrafter"/>
</dbReference>
<dbReference type="PANTHER" id="PTHR10696">
    <property type="entry name" value="GAMMA-BUTYROBETAINE HYDROXYLASE-RELATED"/>
    <property type="match status" value="1"/>
</dbReference>
<sequence length="503" mass="53981">MMRAAAALLALPASALVAPQPRLRAPRVLRSAPAAAPPTADSPPRCAVVAAEVADGGKAVDVSFGSGATYRFHALWLRDACRDEAHVAAAAGERILTATPVGPLHEMCDPAALRATAVGVADGRLDVAWNGGATASSMLDGAALFELAPAVANGVAKPLDDRAKLENSVADPAIPAWLEPYTGFPGAPAPADWTPYGGDAAPSAHFPRRFDLAELERCEATQVAYLRAILEEGAALVEGVPDRAGKESEIPNFKGSYLGRFPLVPDEASGVFVRRFADDFLGGMQKEPTRDERNWRIVRRENAASISYDPAKRLYQHTDSSVPPHGIPALMLTMHYVEGYGANTLTDGFAVARDLRAADPEAFELLATHGVDAERDFAGSRADSVQAHKQGLVIKRKHPLFVLDDDGELARVQYNEVFRTALSLPYDVFPRYYAAFSTFVEMLHNPKYERTVDMAEGNLLVMNNWRTLHGRAGGRASPNRHIVGGTVLREAIFSKAMGLAAAD</sequence>
<keyword evidence="10" id="KW-1185">Reference proteome</keyword>
<keyword evidence="6" id="KW-0408">Iron</keyword>
<dbReference type="eggNOG" id="KOG3888">
    <property type="taxonomic scope" value="Eukaryota"/>
</dbReference>
<dbReference type="Gene3D" id="3.30.2020.30">
    <property type="match status" value="1"/>
</dbReference>
<evidence type="ECO:0000256" key="4">
    <source>
        <dbReference type="ARBA" id="ARBA00022964"/>
    </source>
</evidence>
<evidence type="ECO:0000256" key="1">
    <source>
        <dbReference type="ARBA" id="ARBA00001954"/>
    </source>
</evidence>
<protein>
    <recommendedName>
        <fullName evidence="8">TauD/TfdA-like domain-containing protein</fullName>
    </recommendedName>
</protein>
<proteinExistence type="inferred from homology"/>
<dbReference type="KEGG" id="aaf:AURANDRAFT_62370"/>
<accession>F0Y1L9</accession>
<comment type="similarity">
    <text evidence="2">Belongs to the gamma-BBH/TMLD family.</text>
</comment>
<dbReference type="SUPFAM" id="SSF51197">
    <property type="entry name" value="Clavaminate synthase-like"/>
    <property type="match status" value="1"/>
</dbReference>
<evidence type="ECO:0000259" key="8">
    <source>
        <dbReference type="Pfam" id="PF02668"/>
    </source>
</evidence>
<keyword evidence="4" id="KW-0223">Dioxygenase</keyword>
<evidence type="ECO:0000256" key="2">
    <source>
        <dbReference type="ARBA" id="ARBA00008654"/>
    </source>
</evidence>
<name>F0Y1L9_AURAN</name>
<dbReference type="InterPro" id="IPR003819">
    <property type="entry name" value="TauD/TfdA-like"/>
</dbReference>
<keyword evidence="7" id="KW-0732">Signal</keyword>
<dbReference type="Pfam" id="PF02668">
    <property type="entry name" value="TauD"/>
    <property type="match status" value="1"/>
</dbReference>
<dbReference type="RefSeq" id="XP_009034486.1">
    <property type="nucleotide sequence ID" value="XM_009036238.1"/>
</dbReference>
<dbReference type="EMBL" id="GL833123">
    <property type="protein sequence ID" value="EGB10913.1"/>
    <property type="molecule type" value="Genomic_DNA"/>
</dbReference>
<dbReference type="GO" id="GO:0008336">
    <property type="term" value="F:gamma-butyrobetaine dioxygenase activity"/>
    <property type="evidence" value="ECO:0007669"/>
    <property type="project" value="TreeGrafter"/>
</dbReference>
<dbReference type="GeneID" id="20223857"/>
<dbReference type="GO" id="GO:0046872">
    <property type="term" value="F:metal ion binding"/>
    <property type="evidence" value="ECO:0007669"/>
    <property type="project" value="UniProtKB-KW"/>
</dbReference>